<evidence type="ECO:0000313" key="1">
    <source>
        <dbReference type="EMBL" id="MET3596209.1"/>
    </source>
</evidence>
<evidence type="ECO:0000313" key="2">
    <source>
        <dbReference type="Proteomes" id="UP001549036"/>
    </source>
</evidence>
<name>A0ABV2HZY5_9HYPH</name>
<keyword evidence="2" id="KW-1185">Reference proteome</keyword>
<dbReference type="Proteomes" id="UP001549036">
    <property type="component" value="Unassembled WGS sequence"/>
</dbReference>
<dbReference type="EMBL" id="JBEPLM010000013">
    <property type="protein sequence ID" value="MET3596209.1"/>
    <property type="molecule type" value="Genomic_DNA"/>
</dbReference>
<sequence length="83" mass="8878">MRFDPASRTTLNDIASLRVASSRGSVDLVSVTIRIGGSPSKISRVDRSRNVTLSVELNGRILGDVYREAQALPCPPAALPEPC</sequence>
<comment type="caution">
    <text evidence="1">The sequence shown here is derived from an EMBL/GenBank/DDBJ whole genome shotgun (WGS) entry which is preliminary data.</text>
</comment>
<gene>
    <name evidence="1" type="ORF">ABID26_005626</name>
</gene>
<dbReference type="Gene3D" id="3.30.2090.10">
    <property type="entry name" value="Multidrug efflux transporter AcrB TolC docking domain, DN and DC subdomains"/>
    <property type="match status" value="1"/>
</dbReference>
<reference evidence="1 2" key="1">
    <citation type="submission" date="2024-06" db="EMBL/GenBank/DDBJ databases">
        <title>Genomic Encyclopedia of Type Strains, Phase IV (KMG-IV): sequencing the most valuable type-strain genomes for metagenomic binning, comparative biology and taxonomic classification.</title>
        <authorList>
            <person name="Goeker M."/>
        </authorList>
    </citation>
    <scope>NUCLEOTIDE SEQUENCE [LARGE SCALE GENOMIC DNA]</scope>
    <source>
        <strain evidence="1 2">DSM 29846</strain>
    </source>
</reference>
<dbReference type="Gene3D" id="3.30.70.1440">
    <property type="entry name" value="Multidrug efflux transporter AcrB pore domain"/>
    <property type="match status" value="1"/>
</dbReference>
<protein>
    <submittedName>
        <fullName evidence="1">Multidrug efflux pump subunit AcrB</fullName>
    </submittedName>
</protein>
<proteinExistence type="predicted"/>
<accession>A0ABV2HZY5</accession>
<organism evidence="1 2">
    <name type="scientific">Mesorhizobium shonense</name>
    <dbReference type="NCBI Taxonomy" id="1209948"/>
    <lineage>
        <taxon>Bacteria</taxon>
        <taxon>Pseudomonadati</taxon>
        <taxon>Pseudomonadota</taxon>
        <taxon>Alphaproteobacteria</taxon>
        <taxon>Hyphomicrobiales</taxon>
        <taxon>Phyllobacteriaceae</taxon>
        <taxon>Mesorhizobium</taxon>
    </lineage>
</organism>
<dbReference type="InterPro" id="IPR027463">
    <property type="entry name" value="AcrB_DN_DC_subdom"/>
</dbReference>